<gene>
    <name evidence="1" type="ORF">B0I18_103101</name>
</gene>
<organism evidence="1 2">
    <name type="scientific">Taibaiella chishuiensis</name>
    <dbReference type="NCBI Taxonomy" id="1434707"/>
    <lineage>
        <taxon>Bacteria</taxon>
        <taxon>Pseudomonadati</taxon>
        <taxon>Bacteroidota</taxon>
        <taxon>Chitinophagia</taxon>
        <taxon>Chitinophagales</taxon>
        <taxon>Chitinophagaceae</taxon>
        <taxon>Taibaiella</taxon>
    </lineage>
</organism>
<reference evidence="1 2" key="1">
    <citation type="submission" date="2018-03" db="EMBL/GenBank/DDBJ databases">
        <title>Genomic Encyclopedia of Type Strains, Phase III (KMG-III): the genomes of soil and plant-associated and newly described type strains.</title>
        <authorList>
            <person name="Whitman W."/>
        </authorList>
    </citation>
    <scope>NUCLEOTIDE SEQUENCE [LARGE SCALE GENOMIC DNA]</scope>
    <source>
        <strain evidence="1 2">CGMCC 1.12700</strain>
    </source>
</reference>
<dbReference type="Proteomes" id="UP000240572">
    <property type="component" value="Unassembled WGS sequence"/>
</dbReference>
<protein>
    <recommendedName>
        <fullName evidence="3">PH (Pleckstrin Homology) domain-containing protein</fullName>
    </recommendedName>
</protein>
<dbReference type="RefSeq" id="WP_106522713.1">
    <property type="nucleotide sequence ID" value="NZ_PYGD01000003.1"/>
</dbReference>
<accession>A0A2P8D5M6</accession>
<dbReference type="AlphaFoldDB" id="A0A2P8D5M6"/>
<proteinExistence type="predicted"/>
<dbReference type="EMBL" id="PYGD01000003">
    <property type="protein sequence ID" value="PSK92524.1"/>
    <property type="molecule type" value="Genomic_DNA"/>
</dbReference>
<keyword evidence="2" id="KW-1185">Reference proteome</keyword>
<sequence length="161" mass="18013">MTRTDDFLYKKICWKAARSGLPGTSAFYYADLPVANRLSLESDIDSTGCGLPVLFFSTPAGAWTLVCTRQVIGFDQGAMTTCNLSVIDSLSPPGFEDTSKSKLRIYRDDNHDKRTWHELIVTDKQGNQHLLYTSPGADLFALWNILHMMVKLLHQQPEQGA</sequence>
<name>A0A2P8D5M6_9BACT</name>
<evidence type="ECO:0000313" key="1">
    <source>
        <dbReference type="EMBL" id="PSK92524.1"/>
    </source>
</evidence>
<evidence type="ECO:0008006" key="3">
    <source>
        <dbReference type="Google" id="ProtNLM"/>
    </source>
</evidence>
<comment type="caution">
    <text evidence="1">The sequence shown here is derived from an EMBL/GenBank/DDBJ whole genome shotgun (WGS) entry which is preliminary data.</text>
</comment>
<dbReference type="OrthoDB" id="678144at2"/>
<evidence type="ECO:0000313" key="2">
    <source>
        <dbReference type="Proteomes" id="UP000240572"/>
    </source>
</evidence>